<dbReference type="GO" id="GO:0008704">
    <property type="term" value="F:5-carboxymethyl-2-hydroxymuconate delta-isomerase activity"/>
    <property type="evidence" value="ECO:0007669"/>
    <property type="project" value="InterPro"/>
</dbReference>
<dbReference type="CDD" id="cd00580">
    <property type="entry name" value="CHMI"/>
    <property type="match status" value="1"/>
</dbReference>
<dbReference type="InterPro" id="IPR004220">
    <property type="entry name" value="5-COMe_2-OHmuconate_Isoase"/>
</dbReference>
<dbReference type="RefSeq" id="WP_077447570.1">
    <property type="nucleotide sequence ID" value="NZ_FUGD01000030.1"/>
</dbReference>
<gene>
    <name evidence="1" type="ORF">A1019T_00119</name>
</gene>
<dbReference type="AlphaFoldDB" id="A0A1R4ECQ0"/>
<proteinExistence type="predicted"/>
<sequence>MPHVIVQATPNVTIKNPESLLKKLNSTLWETGHFGSPQAIKARLLNVENFLVGIEDDQQEEGFVYIQLRLMPGRSQEIREDLAEKLHTCLKQELVEQQSGRVSVQYCVEVIELTAAYKKEKI</sequence>
<dbReference type="STRING" id="1945520.A1019T_00119"/>
<evidence type="ECO:0000313" key="1">
    <source>
        <dbReference type="EMBL" id="SJM36159.1"/>
    </source>
</evidence>
<dbReference type="Proteomes" id="UP000188169">
    <property type="component" value="Unassembled WGS sequence"/>
</dbReference>
<dbReference type="Pfam" id="PF02962">
    <property type="entry name" value="CHMI"/>
    <property type="match status" value="1"/>
</dbReference>
<dbReference type="PANTHER" id="PTHR37950:SF1">
    <property type="entry name" value="4-HYDROXYPHENYLACETATE CATABOLISM PROTEIN"/>
    <property type="match status" value="1"/>
</dbReference>
<protein>
    <submittedName>
        <fullName evidence="1">5-carboxymethyl-2-hydroxymuconate isomerase</fullName>
    </submittedName>
</protein>
<dbReference type="PANTHER" id="PTHR37950">
    <property type="entry name" value="4-HYDROXYPHENYLACETATE CATABOLISM PROTEIN"/>
    <property type="match status" value="1"/>
</dbReference>
<dbReference type="EMBL" id="FUGD01000030">
    <property type="protein sequence ID" value="SJM36159.1"/>
    <property type="molecule type" value="Genomic_DNA"/>
</dbReference>
<reference evidence="2" key="1">
    <citation type="submission" date="2017-02" db="EMBL/GenBank/DDBJ databases">
        <authorList>
            <person name="Mornico D."/>
        </authorList>
    </citation>
    <scope>NUCLEOTIDE SEQUENCE [LARGE SCALE GENOMIC DNA]</scope>
</reference>
<dbReference type="SUPFAM" id="SSF55331">
    <property type="entry name" value="Tautomerase/MIF"/>
    <property type="match status" value="1"/>
</dbReference>
<dbReference type="OrthoDB" id="9814215at2"/>
<dbReference type="Gene3D" id="3.30.429.10">
    <property type="entry name" value="Macrophage Migration Inhibitory Factor"/>
    <property type="match status" value="1"/>
</dbReference>
<name>A0A1R4ECQ0_9GAMM</name>
<accession>A0A1R4ECQ0</accession>
<evidence type="ECO:0000313" key="2">
    <source>
        <dbReference type="Proteomes" id="UP000188169"/>
    </source>
</evidence>
<dbReference type="InterPro" id="IPR014347">
    <property type="entry name" value="Tautomerase/MIF_sf"/>
</dbReference>
<keyword evidence="2" id="KW-1185">Reference proteome</keyword>
<organism evidence="1 2">
    <name type="scientific">Psychrobacter pasteurii</name>
    <dbReference type="NCBI Taxonomy" id="1945520"/>
    <lineage>
        <taxon>Bacteria</taxon>
        <taxon>Pseudomonadati</taxon>
        <taxon>Pseudomonadota</taxon>
        <taxon>Gammaproteobacteria</taxon>
        <taxon>Moraxellales</taxon>
        <taxon>Moraxellaceae</taxon>
        <taxon>Psychrobacter</taxon>
    </lineage>
</organism>
<keyword evidence="1" id="KW-0413">Isomerase</keyword>